<dbReference type="InterPro" id="IPR036179">
    <property type="entry name" value="Ig-like_dom_sf"/>
</dbReference>
<feature type="compositionally biased region" description="Polar residues" evidence="3">
    <location>
        <begin position="147"/>
        <end position="159"/>
    </location>
</feature>
<protein>
    <recommendedName>
        <fullName evidence="4">Ig-like domain-containing protein</fullName>
    </recommendedName>
</protein>
<dbReference type="InterPro" id="IPR007110">
    <property type="entry name" value="Ig-like_dom"/>
</dbReference>
<evidence type="ECO:0000259" key="4">
    <source>
        <dbReference type="PROSITE" id="PS50835"/>
    </source>
</evidence>
<organism evidence="5 6">
    <name type="scientific">Schistosoma bovis</name>
    <name type="common">Blood fluke</name>
    <dbReference type="NCBI Taxonomy" id="6184"/>
    <lineage>
        <taxon>Eukaryota</taxon>
        <taxon>Metazoa</taxon>
        <taxon>Spiralia</taxon>
        <taxon>Lophotrochozoa</taxon>
        <taxon>Platyhelminthes</taxon>
        <taxon>Trematoda</taxon>
        <taxon>Digenea</taxon>
        <taxon>Strigeidida</taxon>
        <taxon>Schistosomatoidea</taxon>
        <taxon>Schistosomatidae</taxon>
        <taxon>Schistosoma</taxon>
    </lineage>
</organism>
<evidence type="ECO:0000256" key="3">
    <source>
        <dbReference type="SAM" id="MobiDB-lite"/>
    </source>
</evidence>
<dbReference type="STRING" id="6184.A0A430QHS4"/>
<dbReference type="SMART" id="SM00408">
    <property type="entry name" value="IGc2"/>
    <property type="match status" value="5"/>
</dbReference>
<dbReference type="Pfam" id="PF07679">
    <property type="entry name" value="I-set"/>
    <property type="match status" value="5"/>
</dbReference>
<dbReference type="SMART" id="SM00409">
    <property type="entry name" value="IG"/>
    <property type="match status" value="6"/>
</dbReference>
<sequence length="983" mass="107431">MSTIAMPATAYQASTPGNPPQILGPLSGGGEVPEGEPVHLELRIAPPGDLQVQWFKDGVALSAGSRYNTMCERGLASLDVIYTIPEDSGTYFCVISNPYGHAQSEAVPVNVIPEIDPSQDQVDVQSADVYQATSAPTKEYERDQRSQPKSAPHFTQQPVISSSDVLEGEPVRIEAYLNTTSDSTLQVDWMKNGQPVGTGTSFVKFDDSSNINLTSDNETSRILLFNEPRYISFNDFFICTGSRFNAVLDRGLIVLEIGYCLAEDSGLYVCVATNALGHTESQPVELRCQPEERIVTKSILDQQSINHLKQLEEPGEDYDYMINSTVQGIPPSFKANLEPSSVEVSEDEPVIFSVPVDCGNGDRLVIEWKRDGQVVKTGSRITGRLELGIASLKIHYAQPNDTGAYTCHVSTEYGSADCGPSNLLCEATGSIIAASQLPGDKEKGLLAIEAIEANLHAPRGTVWEDDSPHEAPVIIQQPQLVGEIEEGTAIHFDVQVEPAADPSLIVEWFKSGNLLTSGTRFKVANERGLAILDLLYTIPEDSGEYWCRVENKAGQVESSRITGRLELGIASLKIHYAQPNDTGAYTCHVSTEYGSADCGPSNLLCEATGSIIAASQLPGDKEKGLLAIEAIEANLHAPRGTVWEDDSPHEAPVIIQQPQLVGEIEEGTAIHFDVQVEPAADPSLIVEWFKSGNLLTSGTRFKVANERGLAILDLLYTIPEDSGEYWCRVENKAGQVESNHVQVLCNPSASVITHSNLLQGSEGYNLIKAIEEVDQPDGDEYRYIEDEEVDSAPNFDVKPQPATIGEGSPVKFLVRVSGKPTPQLTWYLNDEPIEQDSITKIYSDGAINYLEMSRCPALQGTNKLHVIAQNQLGKAEAETILTVLLAEDFRPDLKHVKPENPYKKMVGLRKVDCSPELNKALTRTKPSAQTIMEMERGSEMKARMYRSPEVIEAEKMLDQLALNLKKSEVKRPLVNGGHQNDVA</sequence>
<name>A0A430QHS4_SCHBO</name>
<keyword evidence="2" id="KW-1015">Disulfide bond</keyword>
<proteinExistence type="predicted"/>
<dbReference type="GO" id="GO:0007156">
    <property type="term" value="P:homophilic cell adhesion via plasma membrane adhesion molecules"/>
    <property type="evidence" value="ECO:0007669"/>
    <property type="project" value="TreeGrafter"/>
</dbReference>
<dbReference type="InterPro" id="IPR003599">
    <property type="entry name" value="Ig_sub"/>
</dbReference>
<feature type="domain" description="Ig-like" evidence="4">
    <location>
        <begin position="152"/>
        <end position="285"/>
    </location>
</feature>
<dbReference type="Proteomes" id="UP000290809">
    <property type="component" value="Unassembled WGS sequence"/>
</dbReference>
<dbReference type="InterPro" id="IPR013098">
    <property type="entry name" value="Ig_I-set"/>
</dbReference>
<dbReference type="PANTHER" id="PTHR45080:SF8">
    <property type="entry name" value="IG-LIKE DOMAIN-CONTAINING PROTEIN"/>
    <property type="match status" value="1"/>
</dbReference>
<dbReference type="CDD" id="cd00096">
    <property type="entry name" value="Ig"/>
    <property type="match status" value="4"/>
</dbReference>
<feature type="domain" description="Ig-like" evidence="4">
    <location>
        <begin position="331"/>
        <end position="410"/>
    </location>
</feature>
<evidence type="ECO:0000256" key="2">
    <source>
        <dbReference type="ARBA" id="ARBA00023157"/>
    </source>
</evidence>
<dbReference type="Gene3D" id="2.60.40.10">
    <property type="entry name" value="Immunoglobulins"/>
    <property type="match status" value="7"/>
</dbReference>
<feature type="region of interest" description="Disordered" evidence="3">
    <location>
        <begin position="132"/>
        <end position="159"/>
    </location>
</feature>
<dbReference type="InterPro" id="IPR013783">
    <property type="entry name" value="Ig-like_fold"/>
</dbReference>
<keyword evidence="6" id="KW-1185">Reference proteome</keyword>
<dbReference type="InterPro" id="IPR003598">
    <property type="entry name" value="Ig_sub2"/>
</dbReference>
<feature type="domain" description="Ig-like" evidence="4">
    <location>
        <begin position="472"/>
        <end position="562"/>
    </location>
</feature>
<feature type="domain" description="Ig-like" evidence="4">
    <location>
        <begin position="20"/>
        <end position="110"/>
    </location>
</feature>
<gene>
    <name evidence="5" type="ORF">DC041_0001494</name>
</gene>
<evidence type="ECO:0000256" key="1">
    <source>
        <dbReference type="ARBA" id="ARBA00022729"/>
    </source>
</evidence>
<accession>A0A430QHS4</accession>
<dbReference type="AlphaFoldDB" id="A0A430QHS4"/>
<dbReference type="PROSITE" id="PS50835">
    <property type="entry name" value="IG_LIKE"/>
    <property type="match status" value="5"/>
</dbReference>
<dbReference type="EMBL" id="QMKO01001705">
    <property type="protein sequence ID" value="RTG87227.1"/>
    <property type="molecule type" value="Genomic_DNA"/>
</dbReference>
<evidence type="ECO:0000313" key="5">
    <source>
        <dbReference type="EMBL" id="RTG87227.1"/>
    </source>
</evidence>
<dbReference type="InterPro" id="IPR050958">
    <property type="entry name" value="Cell_Adh-Cytoskel_Orgn"/>
</dbReference>
<dbReference type="SUPFAM" id="SSF48726">
    <property type="entry name" value="Immunoglobulin"/>
    <property type="match status" value="7"/>
</dbReference>
<dbReference type="GO" id="GO:0005886">
    <property type="term" value="C:plasma membrane"/>
    <property type="evidence" value="ECO:0007669"/>
    <property type="project" value="TreeGrafter"/>
</dbReference>
<keyword evidence="1" id="KW-0732">Signal</keyword>
<feature type="domain" description="Ig-like" evidence="4">
    <location>
        <begin position="652"/>
        <end position="742"/>
    </location>
</feature>
<evidence type="ECO:0000313" key="6">
    <source>
        <dbReference type="Proteomes" id="UP000290809"/>
    </source>
</evidence>
<dbReference type="PANTHER" id="PTHR45080">
    <property type="entry name" value="CONTACTIN 5"/>
    <property type="match status" value="1"/>
</dbReference>
<comment type="caution">
    <text evidence="5">The sequence shown here is derived from an EMBL/GenBank/DDBJ whole genome shotgun (WGS) entry which is preliminary data.</text>
</comment>
<reference evidence="5 6" key="1">
    <citation type="journal article" date="2019" name="PLoS Pathog.">
        <title>Genome sequence of the bovine parasite Schistosoma bovis Tanzania.</title>
        <authorList>
            <person name="Oey H."/>
            <person name="Zakrzewski M."/>
            <person name="Gobert G."/>
            <person name="Gravermann K."/>
            <person name="Stoye J."/>
            <person name="Jones M."/>
            <person name="Mcmanus D."/>
            <person name="Krause L."/>
        </authorList>
    </citation>
    <scope>NUCLEOTIDE SEQUENCE [LARGE SCALE GENOMIC DNA]</scope>
    <source>
        <strain evidence="5 6">TAN1997</strain>
    </source>
</reference>